<dbReference type="Gene3D" id="3.30.420.10">
    <property type="entry name" value="Ribonuclease H-like superfamily/Ribonuclease H"/>
    <property type="match status" value="1"/>
</dbReference>
<sequence>MKAKVMVSVSTISCTIKMQSETGDNSDRKRSGRPKAMTESKVKFLSINSFRDWQLTGQQLQAQLNSGRSKQPLLIYQNKTKRLRCKVLWTDESKSEIFGSSRRILVRRRGSKRMVPQCVASTVKPGGGSMMVWGCFAGSRAGDWYRVRGTLNQNGYQSILQCHAIPSAMHLVGQGFNLQQDNDPKTSDLLASTVSRFKPHQAEYLTSIVERMPRMCSAGISAKGSQLTTICTHFNI</sequence>
<dbReference type="AlphaFoldDB" id="A0A3B4GVI0"/>
<proteinExistence type="predicted"/>
<feature type="region of interest" description="Disordered" evidence="1">
    <location>
        <begin position="19"/>
        <end position="39"/>
    </location>
</feature>
<organism evidence="2">
    <name type="scientific">Pundamilia nyererei</name>
    <dbReference type="NCBI Taxonomy" id="303518"/>
    <lineage>
        <taxon>Eukaryota</taxon>
        <taxon>Metazoa</taxon>
        <taxon>Chordata</taxon>
        <taxon>Craniata</taxon>
        <taxon>Vertebrata</taxon>
        <taxon>Euteleostomi</taxon>
        <taxon>Actinopterygii</taxon>
        <taxon>Neopterygii</taxon>
        <taxon>Teleostei</taxon>
        <taxon>Neoteleostei</taxon>
        <taxon>Acanthomorphata</taxon>
        <taxon>Ovalentaria</taxon>
        <taxon>Cichlomorphae</taxon>
        <taxon>Cichliformes</taxon>
        <taxon>Cichlidae</taxon>
        <taxon>African cichlids</taxon>
        <taxon>Pseudocrenilabrinae</taxon>
        <taxon>Haplochromini</taxon>
        <taxon>Pundamilia</taxon>
    </lineage>
</organism>
<accession>A0A3B4GVI0</accession>
<evidence type="ECO:0008006" key="3">
    <source>
        <dbReference type="Google" id="ProtNLM"/>
    </source>
</evidence>
<dbReference type="GO" id="GO:0003676">
    <property type="term" value="F:nucleic acid binding"/>
    <property type="evidence" value="ECO:0007669"/>
    <property type="project" value="InterPro"/>
</dbReference>
<dbReference type="STRING" id="303518.ENSPNYP00000025271"/>
<evidence type="ECO:0000313" key="2">
    <source>
        <dbReference type="Ensembl" id="ENSPNYP00000025271.1"/>
    </source>
</evidence>
<dbReference type="InterPro" id="IPR036397">
    <property type="entry name" value="RNaseH_sf"/>
</dbReference>
<protein>
    <recommendedName>
        <fullName evidence="3">Transposase Tc1-like domain-containing protein</fullName>
    </recommendedName>
</protein>
<dbReference type="Ensembl" id="ENSPNYT00000025889.1">
    <property type="protein sequence ID" value="ENSPNYP00000025271.1"/>
    <property type="gene ID" value="ENSPNYG00000019060.1"/>
</dbReference>
<evidence type="ECO:0000256" key="1">
    <source>
        <dbReference type="SAM" id="MobiDB-lite"/>
    </source>
</evidence>
<name>A0A3B4GVI0_9CICH</name>
<dbReference type="GeneTree" id="ENSGT01150000286914"/>
<reference evidence="2" key="1">
    <citation type="submission" date="2023-09" db="UniProtKB">
        <authorList>
            <consortium name="Ensembl"/>
        </authorList>
    </citation>
    <scope>IDENTIFICATION</scope>
</reference>